<name>A0A106QCL3_9BURK</name>
<feature type="transmembrane region" description="Helical" evidence="1">
    <location>
        <begin position="127"/>
        <end position="145"/>
    </location>
</feature>
<sequence>MRALLGELINGLPAGAYVMYLVLFALTFGLVRCSMHPTFFALVAWPGTLAHELSHAAVGLVLGAKPSSMSLWPKSLGGGRWQLGSVEFTNLKWWNAPWTALAPMLLAPLSLAVALIWAYPVWAAGDFAAAGIALYVCATMLQASWPSSKDFEVALPGLAIIGLVVAWLW</sequence>
<dbReference type="RefSeq" id="WP_060192010.1">
    <property type="nucleotide sequence ID" value="NZ_LPHD01000049.1"/>
</dbReference>
<feature type="transmembrane region" description="Helical" evidence="1">
    <location>
        <begin position="12"/>
        <end position="31"/>
    </location>
</feature>
<comment type="caution">
    <text evidence="2">The sequence shown here is derived from an EMBL/GenBank/DDBJ whole genome shotgun (WGS) entry which is preliminary data.</text>
</comment>
<evidence type="ECO:0000313" key="3">
    <source>
        <dbReference type="Proteomes" id="UP000060630"/>
    </source>
</evidence>
<reference evidence="2 3" key="1">
    <citation type="submission" date="2015-11" db="EMBL/GenBank/DDBJ databases">
        <title>Expanding the genomic diversity of Burkholderia species for the development of highly accurate diagnostics.</title>
        <authorList>
            <person name="Sahl J."/>
            <person name="Keim P."/>
            <person name="Wagner D."/>
        </authorList>
    </citation>
    <scope>NUCLEOTIDE SEQUENCE [LARGE SCALE GENOMIC DNA]</scope>
    <source>
        <strain evidence="2 3">MSMB2087WGS</strain>
    </source>
</reference>
<evidence type="ECO:0000256" key="1">
    <source>
        <dbReference type="SAM" id="Phobius"/>
    </source>
</evidence>
<dbReference type="EMBL" id="LPHD01000049">
    <property type="protein sequence ID" value="KWA83808.1"/>
    <property type="molecule type" value="Genomic_DNA"/>
</dbReference>
<dbReference type="AlphaFoldDB" id="A0A106QCL3"/>
<gene>
    <name evidence="2" type="ORF">WL29_20810</name>
</gene>
<feature type="transmembrane region" description="Helical" evidence="1">
    <location>
        <begin position="100"/>
        <end position="120"/>
    </location>
</feature>
<proteinExistence type="predicted"/>
<keyword evidence="1" id="KW-0812">Transmembrane</keyword>
<keyword evidence="1" id="KW-0472">Membrane</keyword>
<organism evidence="2 3">
    <name type="scientific">Burkholderia ubonensis</name>
    <dbReference type="NCBI Taxonomy" id="101571"/>
    <lineage>
        <taxon>Bacteria</taxon>
        <taxon>Pseudomonadati</taxon>
        <taxon>Pseudomonadota</taxon>
        <taxon>Betaproteobacteria</taxon>
        <taxon>Burkholderiales</taxon>
        <taxon>Burkholderiaceae</taxon>
        <taxon>Burkholderia</taxon>
        <taxon>Burkholderia cepacia complex</taxon>
    </lineage>
</organism>
<accession>A0A106QCL3</accession>
<dbReference type="Proteomes" id="UP000060630">
    <property type="component" value="Unassembled WGS sequence"/>
</dbReference>
<feature type="transmembrane region" description="Helical" evidence="1">
    <location>
        <begin position="151"/>
        <end position="168"/>
    </location>
</feature>
<evidence type="ECO:0000313" key="2">
    <source>
        <dbReference type="EMBL" id="KWA83808.1"/>
    </source>
</evidence>
<protein>
    <recommendedName>
        <fullName evidence="4">Peptidase M50</fullName>
    </recommendedName>
</protein>
<evidence type="ECO:0008006" key="4">
    <source>
        <dbReference type="Google" id="ProtNLM"/>
    </source>
</evidence>
<keyword evidence="1" id="KW-1133">Transmembrane helix</keyword>